<dbReference type="InterPro" id="IPR036866">
    <property type="entry name" value="RibonucZ/Hydroxyglut_hydro"/>
</dbReference>
<gene>
    <name evidence="2" type="ORF">GT755_19525</name>
</gene>
<dbReference type="AlphaFoldDB" id="A0A7C9NFR7"/>
<dbReference type="InterPro" id="IPR001279">
    <property type="entry name" value="Metallo-B-lactamas"/>
</dbReference>
<dbReference type="PANTHER" id="PTHR43546">
    <property type="entry name" value="UPF0173 METAL-DEPENDENT HYDROLASE MJ1163-RELATED"/>
    <property type="match status" value="1"/>
</dbReference>
<reference evidence="2 3" key="1">
    <citation type="submission" date="2020-01" db="EMBL/GenBank/DDBJ databases">
        <title>Herbidospora sp. NEAU-GS84 nov., a novel actinomycete isolated from soil.</title>
        <authorList>
            <person name="Han L."/>
        </authorList>
    </citation>
    <scope>NUCLEOTIDE SEQUENCE [LARGE SCALE GENOMIC DNA]</scope>
    <source>
        <strain evidence="2 3">NEAU-GS84</strain>
    </source>
</reference>
<accession>A0A7C9NFR7</accession>
<sequence>MDGASGVRFIGNATTLISHDGFTILTDPNFLHRGERAHLGYGLTTRRLRDPAIDIAELPPLDAVVLSHMHGDHWDHVASDGLDKDLPILTTGHAARRLHREGFGNARGLRAWRDHELRKGDHSLTVTALPARHAPGPAQYLLPPVMGSMLEFSGPDDRVDLRIHISGDTLLDPRLGQIATRFPDIDLAIVHLGGTRILGMMLVTMDAEQGTEWVRLIDPREVLPIHYDDYDVFTSSLEDFHDRMDEAGLADRIRYVDRGETYPIGHRTGADGNIGRTHY</sequence>
<dbReference type="GO" id="GO:0016787">
    <property type="term" value="F:hydrolase activity"/>
    <property type="evidence" value="ECO:0007669"/>
    <property type="project" value="UniProtKB-KW"/>
</dbReference>
<name>A0A7C9NFR7_9ACTN</name>
<dbReference type="PANTHER" id="PTHR43546:SF7">
    <property type="entry name" value="METALLO-BETA-LACTAMASE DOMAIN-CONTAINING PROTEIN"/>
    <property type="match status" value="1"/>
</dbReference>
<evidence type="ECO:0000259" key="1">
    <source>
        <dbReference type="Pfam" id="PF12706"/>
    </source>
</evidence>
<evidence type="ECO:0000313" key="3">
    <source>
        <dbReference type="Proteomes" id="UP000479526"/>
    </source>
</evidence>
<comment type="caution">
    <text evidence="2">The sequence shown here is derived from an EMBL/GenBank/DDBJ whole genome shotgun (WGS) entry which is preliminary data.</text>
</comment>
<dbReference type="RefSeq" id="WP_161481084.1">
    <property type="nucleotide sequence ID" value="NZ_WXEW01000005.1"/>
</dbReference>
<dbReference type="InterPro" id="IPR050114">
    <property type="entry name" value="UPF0173_UPF0282_UlaG_hydrolase"/>
</dbReference>
<evidence type="ECO:0000313" key="2">
    <source>
        <dbReference type="EMBL" id="NAS23875.1"/>
    </source>
</evidence>
<keyword evidence="2" id="KW-0378">Hydrolase</keyword>
<dbReference type="SUPFAM" id="SSF56281">
    <property type="entry name" value="Metallo-hydrolase/oxidoreductase"/>
    <property type="match status" value="1"/>
</dbReference>
<dbReference type="Gene3D" id="3.60.15.10">
    <property type="entry name" value="Ribonuclease Z/Hydroxyacylglutathione hydrolase-like"/>
    <property type="match status" value="1"/>
</dbReference>
<organism evidence="2 3">
    <name type="scientific">Herbidospora solisilvae</name>
    <dbReference type="NCBI Taxonomy" id="2696284"/>
    <lineage>
        <taxon>Bacteria</taxon>
        <taxon>Bacillati</taxon>
        <taxon>Actinomycetota</taxon>
        <taxon>Actinomycetes</taxon>
        <taxon>Streptosporangiales</taxon>
        <taxon>Streptosporangiaceae</taxon>
        <taxon>Herbidospora</taxon>
    </lineage>
</organism>
<dbReference type="Proteomes" id="UP000479526">
    <property type="component" value="Unassembled WGS sequence"/>
</dbReference>
<feature type="domain" description="Metallo-beta-lactamase" evidence="1">
    <location>
        <begin position="44"/>
        <end position="227"/>
    </location>
</feature>
<protein>
    <submittedName>
        <fullName evidence="2">MBL fold metallo-hydrolase</fullName>
    </submittedName>
</protein>
<keyword evidence="3" id="KW-1185">Reference proteome</keyword>
<proteinExistence type="predicted"/>
<dbReference type="Pfam" id="PF12706">
    <property type="entry name" value="Lactamase_B_2"/>
    <property type="match status" value="1"/>
</dbReference>
<dbReference type="EMBL" id="WXEW01000005">
    <property type="protein sequence ID" value="NAS23875.1"/>
    <property type="molecule type" value="Genomic_DNA"/>
</dbReference>